<keyword evidence="1 4" id="KW-0489">Methyltransferase</keyword>
<dbReference type="GO" id="GO:0008168">
    <property type="term" value="F:methyltransferase activity"/>
    <property type="evidence" value="ECO:0007669"/>
    <property type="project" value="UniProtKB-KW"/>
</dbReference>
<proteinExistence type="predicted"/>
<sequence length="206" mass="22704">MGHYFAQEPASISQPQLINITFQGLNLQVRTDNEVFSKNGLDRGTAVLLKAILTAETADKIGSVWDFACGWGAVSLILAAFYPESNFYLSDINSRACSLATANMIMNNVKKFQTVQADAAAAYTGRLFDLIALNPPIRTGKIKVRQMLTAALSRLENGGKFYCVIGKKQGAASYAAFLQNLAEQDNLTYKLLLREQGYEVFCLRKE</sequence>
<dbReference type="GO" id="GO:0032259">
    <property type="term" value="P:methylation"/>
    <property type="evidence" value="ECO:0007669"/>
    <property type="project" value="UniProtKB-KW"/>
</dbReference>
<accession>A0ABY8C306</accession>
<protein>
    <submittedName>
        <fullName evidence="4">Methyltransferase</fullName>
    </submittedName>
</protein>
<dbReference type="Proteomes" id="UP001220478">
    <property type="component" value="Chromosome"/>
</dbReference>
<dbReference type="InterPro" id="IPR007848">
    <property type="entry name" value="Small_mtfrase_dom"/>
</dbReference>
<evidence type="ECO:0000313" key="4">
    <source>
        <dbReference type="EMBL" id="WEG35016.1"/>
    </source>
</evidence>
<dbReference type="CDD" id="cd02440">
    <property type="entry name" value="AdoMet_MTases"/>
    <property type="match status" value="1"/>
</dbReference>
<dbReference type="PANTHER" id="PTHR47816">
    <property type="entry name" value="RIBOSOMAL RNA SMALL SUBUNIT METHYLTRANSFERASE C"/>
    <property type="match status" value="1"/>
</dbReference>
<organism evidence="4 5">
    <name type="scientific">Amygdalobacter indicium</name>
    <dbReference type="NCBI Taxonomy" id="3029272"/>
    <lineage>
        <taxon>Bacteria</taxon>
        <taxon>Bacillati</taxon>
        <taxon>Bacillota</taxon>
        <taxon>Clostridia</taxon>
        <taxon>Eubacteriales</taxon>
        <taxon>Oscillospiraceae</taxon>
        <taxon>Amygdalobacter</taxon>
    </lineage>
</organism>
<dbReference type="Gene3D" id="3.40.50.150">
    <property type="entry name" value="Vaccinia Virus protein VP39"/>
    <property type="match status" value="1"/>
</dbReference>
<dbReference type="InterPro" id="IPR046977">
    <property type="entry name" value="RsmC/RlmG"/>
</dbReference>
<dbReference type="PANTHER" id="PTHR47816:SF4">
    <property type="entry name" value="RIBOSOMAL RNA SMALL SUBUNIT METHYLTRANSFERASE C"/>
    <property type="match status" value="1"/>
</dbReference>
<evidence type="ECO:0000256" key="2">
    <source>
        <dbReference type="ARBA" id="ARBA00022679"/>
    </source>
</evidence>
<dbReference type="Pfam" id="PF05175">
    <property type="entry name" value="MTS"/>
    <property type="match status" value="1"/>
</dbReference>
<name>A0ABY8C306_9FIRM</name>
<feature type="domain" description="Methyltransferase small" evidence="3">
    <location>
        <begin position="27"/>
        <end position="178"/>
    </location>
</feature>
<evidence type="ECO:0000259" key="3">
    <source>
        <dbReference type="Pfam" id="PF05175"/>
    </source>
</evidence>
<dbReference type="EMBL" id="CP118868">
    <property type="protein sequence ID" value="WEG35016.1"/>
    <property type="molecule type" value="Genomic_DNA"/>
</dbReference>
<dbReference type="RefSeq" id="WP_315571050.1">
    <property type="nucleotide sequence ID" value="NZ_CP118868.1"/>
</dbReference>
<reference evidence="4 5" key="1">
    <citation type="submission" date="2023-02" db="EMBL/GenBank/DDBJ databases">
        <title>Novel Oscillospiraceae bacterial genomes.</title>
        <authorList>
            <person name="Srinivasan S."/>
            <person name="Austin M.N."/>
            <person name="Fiedler T.L."/>
            <person name="Strenk S.M."/>
            <person name="Agnew K.J."/>
            <person name="Nagana Gowda G.A."/>
            <person name="Raftery D."/>
            <person name="Beamer M.A."/>
            <person name="Achilles S.L."/>
            <person name="Wiesenfeld H.C."/>
            <person name="Fredricks D.N."/>
            <person name="Hillier S.L."/>
        </authorList>
    </citation>
    <scope>NUCLEOTIDE SEQUENCE [LARGE SCALE GENOMIC DNA]</scope>
    <source>
        <strain evidence="4 5">CHIC02 1186E3-8</strain>
    </source>
</reference>
<gene>
    <name evidence="4" type="ORF">PYS61_03455</name>
</gene>
<dbReference type="InterPro" id="IPR029063">
    <property type="entry name" value="SAM-dependent_MTases_sf"/>
</dbReference>
<dbReference type="SUPFAM" id="SSF53335">
    <property type="entry name" value="S-adenosyl-L-methionine-dependent methyltransferases"/>
    <property type="match status" value="1"/>
</dbReference>
<evidence type="ECO:0000313" key="5">
    <source>
        <dbReference type="Proteomes" id="UP001220478"/>
    </source>
</evidence>
<keyword evidence="5" id="KW-1185">Reference proteome</keyword>
<keyword evidence="2" id="KW-0808">Transferase</keyword>
<evidence type="ECO:0000256" key="1">
    <source>
        <dbReference type="ARBA" id="ARBA00022603"/>
    </source>
</evidence>